<name>H0V9S1_CAVPO</name>
<dbReference type="EMBL" id="AAKN02024649">
    <property type="status" value="NOT_ANNOTATED_CDS"/>
    <property type="molecule type" value="Genomic_DNA"/>
</dbReference>
<dbReference type="GeneTree" id="ENSGT00940000162351"/>
<sequence length="251" mass="26943">MNKLILLMSLYLLGSVRGASGQPDAPLASMDHQSSAQRLSNKHLSPISLSDIDALYETTSGKNALAEHGSSEHSSNKHIAGEHTVNEHDASEHASSEHISEEETSGEHALSEQSSDDHASGEGTAGEETASEHTSRDDSAGENTAREHTSNEDTAGEHVSGEETSGEHAPGTILNCHTCAYMNDQGKCLRGEGTCTTEKSQQCMLKKIFEGGKLQFMVQGCENKCPSMNLISHGTRMQIICCRNTPYCNKV</sequence>
<feature type="domain" description="UPAR/Ly6" evidence="3">
    <location>
        <begin position="174"/>
        <end position="250"/>
    </location>
</feature>
<proteinExistence type="predicted"/>
<dbReference type="InterPro" id="IPR016054">
    <property type="entry name" value="LY6_UPA_recep-like"/>
</dbReference>
<feature type="signal peptide" evidence="2">
    <location>
        <begin position="1"/>
        <end position="18"/>
    </location>
</feature>
<protein>
    <submittedName>
        <fullName evidence="4">Acrosomal vesicle protein 1</fullName>
    </submittedName>
</protein>
<dbReference type="AlphaFoldDB" id="H0V9S1"/>
<reference evidence="4" key="3">
    <citation type="submission" date="2025-09" db="UniProtKB">
        <authorList>
            <consortium name="Ensembl"/>
        </authorList>
    </citation>
    <scope>IDENTIFICATION</scope>
    <source>
        <strain evidence="4">2N</strain>
    </source>
</reference>
<feature type="region of interest" description="Disordered" evidence="1">
    <location>
        <begin position="22"/>
        <end position="42"/>
    </location>
</feature>
<dbReference type="Ensembl" id="ENSCPOT00000007369.3">
    <property type="protein sequence ID" value="ENSCPOP00000006575.3"/>
    <property type="gene ID" value="ENSCPOG00000007297.4"/>
</dbReference>
<dbReference type="Pfam" id="PF00021">
    <property type="entry name" value="UPAR_LY6"/>
    <property type="match status" value="1"/>
</dbReference>
<dbReference type="GO" id="GO:0001669">
    <property type="term" value="C:acrosomal vesicle"/>
    <property type="evidence" value="ECO:0007669"/>
    <property type="project" value="Ensembl"/>
</dbReference>
<dbReference type="InParanoid" id="H0V9S1"/>
<organism evidence="4 5">
    <name type="scientific">Cavia porcellus</name>
    <name type="common">Guinea pig</name>
    <dbReference type="NCBI Taxonomy" id="10141"/>
    <lineage>
        <taxon>Eukaryota</taxon>
        <taxon>Metazoa</taxon>
        <taxon>Chordata</taxon>
        <taxon>Craniata</taxon>
        <taxon>Vertebrata</taxon>
        <taxon>Euteleostomi</taxon>
        <taxon>Mammalia</taxon>
        <taxon>Eutheria</taxon>
        <taxon>Euarchontoglires</taxon>
        <taxon>Glires</taxon>
        <taxon>Rodentia</taxon>
        <taxon>Hystricomorpha</taxon>
        <taxon>Caviidae</taxon>
        <taxon>Cavia</taxon>
    </lineage>
</organism>
<dbReference type="OMA" id="VLNCHTC"/>
<feature type="chain" id="PRO_5013130492" evidence="2">
    <location>
        <begin position="19"/>
        <end position="251"/>
    </location>
</feature>
<dbReference type="STRING" id="10141.ENSCPOP00000006575"/>
<keyword evidence="5" id="KW-1185">Reference proteome</keyword>
<dbReference type="VEuPathDB" id="HostDB:ENSCPOG00000007297"/>
<dbReference type="PANTHER" id="PTHR17571">
    <property type="entry name" value="URINARY PROTEIN RUP /ACROSOMAL PROTEIN SP-10"/>
    <property type="match status" value="1"/>
</dbReference>
<evidence type="ECO:0000313" key="5">
    <source>
        <dbReference type="Proteomes" id="UP000005447"/>
    </source>
</evidence>
<dbReference type="InterPro" id="IPR052671">
    <property type="entry name" value="Acrosomal_SP-10-like"/>
</dbReference>
<evidence type="ECO:0000256" key="1">
    <source>
        <dbReference type="SAM" id="MobiDB-lite"/>
    </source>
</evidence>
<feature type="region of interest" description="Disordered" evidence="1">
    <location>
        <begin position="85"/>
        <end position="169"/>
    </location>
</feature>
<evidence type="ECO:0000256" key="2">
    <source>
        <dbReference type="SAM" id="SignalP"/>
    </source>
</evidence>
<keyword evidence="2" id="KW-0732">Signal</keyword>
<dbReference type="PANTHER" id="PTHR17571:SF34">
    <property type="entry name" value="ACROSOMAL PROTEIN SP-10"/>
    <property type="match status" value="1"/>
</dbReference>
<reference evidence="5" key="1">
    <citation type="journal article" date="2011" name="Nature">
        <title>A high-resolution map of human evolutionary constraint using 29 mammals.</title>
        <authorList>
            <person name="Lindblad-Toh K."/>
            <person name="Garber M."/>
            <person name="Zuk O."/>
            <person name="Lin M.F."/>
            <person name="Parker B.J."/>
            <person name="Washietl S."/>
            <person name="Kheradpour P."/>
            <person name="Ernst J."/>
            <person name="Jordan G."/>
            <person name="Mauceli E."/>
            <person name="Ward L.D."/>
            <person name="Lowe C.B."/>
            <person name="Holloway A.K."/>
            <person name="Clamp M."/>
            <person name="Gnerre S."/>
            <person name="Alfoldi J."/>
            <person name="Beal K."/>
            <person name="Chang J."/>
            <person name="Clawson H."/>
            <person name="Cuff J."/>
            <person name="Di Palma F."/>
            <person name="Fitzgerald S."/>
            <person name="Flicek P."/>
            <person name="Guttman M."/>
            <person name="Hubisz M.J."/>
            <person name="Jaffe D.B."/>
            <person name="Jungreis I."/>
            <person name="Kent W.J."/>
            <person name="Kostka D."/>
            <person name="Lara M."/>
            <person name="Martins A.L."/>
            <person name="Massingham T."/>
            <person name="Moltke I."/>
            <person name="Raney B.J."/>
            <person name="Rasmussen M.D."/>
            <person name="Robinson J."/>
            <person name="Stark A."/>
            <person name="Vilella A.J."/>
            <person name="Wen J."/>
            <person name="Xie X."/>
            <person name="Zody M.C."/>
            <person name="Baldwin J."/>
            <person name="Bloom T."/>
            <person name="Chin C.W."/>
            <person name="Heiman D."/>
            <person name="Nicol R."/>
            <person name="Nusbaum C."/>
            <person name="Young S."/>
            <person name="Wilkinson J."/>
            <person name="Worley K.C."/>
            <person name="Kovar C.L."/>
            <person name="Muzny D.M."/>
            <person name="Gibbs R.A."/>
            <person name="Cree A."/>
            <person name="Dihn H.H."/>
            <person name="Fowler G."/>
            <person name="Jhangiani S."/>
            <person name="Joshi V."/>
            <person name="Lee S."/>
            <person name="Lewis L.R."/>
            <person name="Nazareth L.V."/>
            <person name="Okwuonu G."/>
            <person name="Santibanez J."/>
            <person name="Warren W.C."/>
            <person name="Mardis E.R."/>
            <person name="Weinstock G.M."/>
            <person name="Wilson R.K."/>
            <person name="Delehaunty K."/>
            <person name="Dooling D."/>
            <person name="Fronik C."/>
            <person name="Fulton L."/>
            <person name="Fulton B."/>
            <person name="Graves T."/>
            <person name="Minx P."/>
            <person name="Sodergren E."/>
            <person name="Birney E."/>
            <person name="Margulies E.H."/>
            <person name="Herrero J."/>
            <person name="Green E.D."/>
            <person name="Haussler D."/>
            <person name="Siepel A."/>
            <person name="Goldman N."/>
            <person name="Pollard K.S."/>
            <person name="Pedersen J.S."/>
            <person name="Lander E.S."/>
            <person name="Kellis M."/>
        </authorList>
    </citation>
    <scope>NUCLEOTIDE SEQUENCE [LARGE SCALE GENOMIC DNA]</scope>
    <source>
        <strain evidence="5">2N</strain>
    </source>
</reference>
<reference evidence="4" key="2">
    <citation type="submission" date="2025-08" db="UniProtKB">
        <authorList>
            <consortium name="Ensembl"/>
        </authorList>
    </citation>
    <scope>IDENTIFICATION</scope>
    <source>
        <strain evidence="4">2N</strain>
    </source>
</reference>
<dbReference type="FunCoup" id="H0V9S1">
    <property type="interactions" value="34"/>
</dbReference>
<dbReference type="HOGENOM" id="CLU_070242_0_0_1"/>
<feature type="compositionally biased region" description="Basic and acidic residues" evidence="1">
    <location>
        <begin position="85"/>
        <end position="120"/>
    </location>
</feature>
<dbReference type="Proteomes" id="UP000005447">
    <property type="component" value="Unassembled WGS sequence"/>
</dbReference>
<evidence type="ECO:0000259" key="3">
    <source>
        <dbReference type="Pfam" id="PF00021"/>
    </source>
</evidence>
<dbReference type="CDD" id="cd23628">
    <property type="entry name" value="TFP_LU_ECD_SP10_like"/>
    <property type="match status" value="1"/>
</dbReference>
<evidence type="ECO:0000313" key="4">
    <source>
        <dbReference type="Ensembl" id="ENSCPOP00000006575.3"/>
    </source>
</evidence>
<gene>
    <name evidence="4" type="primary">ACRV1</name>
</gene>
<feature type="compositionally biased region" description="Basic and acidic residues" evidence="1">
    <location>
        <begin position="130"/>
        <end position="161"/>
    </location>
</feature>
<dbReference type="Bgee" id="ENSCPOG00000007297">
    <property type="expression patterns" value="Expressed in testis and 1 other cell type or tissue"/>
</dbReference>
<accession>H0V9S1</accession>
<feature type="compositionally biased region" description="Polar residues" evidence="1">
    <location>
        <begin position="31"/>
        <end position="42"/>
    </location>
</feature>